<evidence type="ECO:0000313" key="5">
    <source>
        <dbReference type="Proteomes" id="UP000234331"/>
    </source>
</evidence>
<accession>A0A2I2KJ75</accession>
<sequence length="136" mass="14642">MHKRREDVVRVSEGMSSLVLMIGPGHTLRQAARLMAARKVGAAVVHDADSQGYGILTERDILRSVAAGQDPDVEVAGEHLTRDVVFADPAWSLDEAAAAMLRGEFRHLVVTSGGGVAGILSMRDVVRCWSDQHVTV</sequence>
<keyword evidence="1 2" id="KW-0129">CBS domain</keyword>
<dbReference type="PANTHER" id="PTHR43080:SF2">
    <property type="entry name" value="CBS DOMAIN-CONTAINING PROTEIN"/>
    <property type="match status" value="1"/>
</dbReference>
<dbReference type="EMBL" id="FZMO01000013">
    <property type="protein sequence ID" value="SNQ45710.1"/>
    <property type="molecule type" value="Genomic_DNA"/>
</dbReference>
<feature type="domain" description="CBS" evidence="3">
    <location>
        <begin position="15"/>
        <end position="71"/>
    </location>
</feature>
<dbReference type="SUPFAM" id="SSF54631">
    <property type="entry name" value="CBS-domain pair"/>
    <property type="match status" value="1"/>
</dbReference>
<dbReference type="InterPro" id="IPR046342">
    <property type="entry name" value="CBS_dom_sf"/>
</dbReference>
<dbReference type="Pfam" id="PF00571">
    <property type="entry name" value="CBS"/>
    <property type="match status" value="2"/>
</dbReference>
<dbReference type="AlphaFoldDB" id="A0A2I2KJ75"/>
<gene>
    <name evidence="4" type="ORF">FRACA_110024</name>
</gene>
<evidence type="ECO:0000256" key="2">
    <source>
        <dbReference type="PROSITE-ProRule" id="PRU00703"/>
    </source>
</evidence>
<dbReference type="PANTHER" id="PTHR43080">
    <property type="entry name" value="CBS DOMAIN-CONTAINING PROTEIN CBSX3, MITOCHONDRIAL"/>
    <property type="match status" value="1"/>
</dbReference>
<organism evidence="4 5">
    <name type="scientific">Frankia canadensis</name>
    <dbReference type="NCBI Taxonomy" id="1836972"/>
    <lineage>
        <taxon>Bacteria</taxon>
        <taxon>Bacillati</taxon>
        <taxon>Actinomycetota</taxon>
        <taxon>Actinomycetes</taxon>
        <taxon>Frankiales</taxon>
        <taxon>Frankiaceae</taxon>
        <taxon>Frankia</taxon>
    </lineage>
</organism>
<proteinExistence type="predicted"/>
<dbReference type="Gene3D" id="3.10.580.10">
    <property type="entry name" value="CBS-domain"/>
    <property type="match status" value="1"/>
</dbReference>
<reference evidence="4 5" key="1">
    <citation type="submission" date="2017-06" db="EMBL/GenBank/DDBJ databases">
        <authorList>
            <person name="Kim H.J."/>
            <person name="Triplett B.A."/>
        </authorList>
    </citation>
    <scope>NUCLEOTIDE SEQUENCE [LARGE SCALE GENOMIC DNA]</scope>
    <source>
        <strain evidence="4">FRACA_ARgP5</strain>
    </source>
</reference>
<dbReference type="Proteomes" id="UP000234331">
    <property type="component" value="Unassembled WGS sequence"/>
</dbReference>
<evidence type="ECO:0000313" key="4">
    <source>
        <dbReference type="EMBL" id="SNQ45710.1"/>
    </source>
</evidence>
<keyword evidence="5" id="KW-1185">Reference proteome</keyword>
<protein>
    <recommendedName>
        <fullName evidence="3">CBS domain-containing protein</fullName>
    </recommendedName>
</protein>
<evidence type="ECO:0000256" key="1">
    <source>
        <dbReference type="ARBA" id="ARBA00023122"/>
    </source>
</evidence>
<dbReference type="InterPro" id="IPR051257">
    <property type="entry name" value="Diverse_CBS-Domain"/>
</dbReference>
<dbReference type="SMART" id="SM00116">
    <property type="entry name" value="CBS"/>
    <property type="match status" value="2"/>
</dbReference>
<dbReference type="PROSITE" id="PS51371">
    <property type="entry name" value="CBS"/>
    <property type="match status" value="2"/>
</dbReference>
<evidence type="ECO:0000259" key="3">
    <source>
        <dbReference type="PROSITE" id="PS51371"/>
    </source>
</evidence>
<name>A0A2I2KJ75_9ACTN</name>
<dbReference type="InterPro" id="IPR000644">
    <property type="entry name" value="CBS_dom"/>
</dbReference>
<feature type="domain" description="CBS" evidence="3">
    <location>
        <begin position="80"/>
        <end position="136"/>
    </location>
</feature>